<dbReference type="PANTHER" id="PTHR42988">
    <property type="entry name" value="PHOSPHOHYDROLASE"/>
    <property type="match status" value="1"/>
</dbReference>
<dbReference type="Pfam" id="PF00149">
    <property type="entry name" value="Metallophos"/>
    <property type="match status" value="1"/>
</dbReference>
<comment type="similarity">
    <text evidence="4">Belongs to the cyclic nucleotide phosphodiesterase class-III family.</text>
</comment>
<sequence length="332" mass="35187">MSRRPTHGHPEEAVDALPTMGDSCELAQFDRPRGSPTTLAVISDPHLSGTARGTSKMYHRSKQRLQTAFDDAASRDVDLTVVAGDLTRDGERSEYELATGLFRCGPDPTVAVPGNHDVAYDGDRGPVPDGNAFAAWRGRGAFPRVHSTGAVELLALDSTKTDGTTKVGGALDTETRGWLTSLSKPSGPRVAVCHHPVGRIPDPLGRALPSRSYQLANSRVVADELGSAGVDLLLSGHVHWPYATKYRGLNVVGAPSVSSFPPSYLLVDIGPDGTTVSMVPVAGESGLIEAYEFALEDECRGKAIRDAVSSGYFDAFPTRRPEVTPDSVSGVP</sequence>
<evidence type="ECO:0000256" key="4">
    <source>
        <dbReference type="ARBA" id="ARBA00025742"/>
    </source>
</evidence>
<dbReference type="Proteomes" id="UP000466535">
    <property type="component" value="Unassembled WGS sequence"/>
</dbReference>
<gene>
    <name evidence="6" type="ORF">GRX03_15860</name>
</gene>
<dbReference type="Gene3D" id="3.60.21.10">
    <property type="match status" value="1"/>
</dbReference>
<evidence type="ECO:0000259" key="5">
    <source>
        <dbReference type="Pfam" id="PF00149"/>
    </source>
</evidence>
<dbReference type="GO" id="GO:0046872">
    <property type="term" value="F:metal ion binding"/>
    <property type="evidence" value="ECO:0007669"/>
    <property type="project" value="UniProtKB-KW"/>
</dbReference>
<keyword evidence="7" id="KW-1185">Reference proteome</keyword>
<protein>
    <submittedName>
        <fullName evidence="6">Serine/threonine protein phosphatase</fullName>
    </submittedName>
</protein>
<dbReference type="AlphaFoldDB" id="A0A6B0TBQ8"/>
<accession>A0A6B0TBQ8</accession>
<dbReference type="RefSeq" id="WP_159765365.1">
    <property type="nucleotide sequence ID" value="NZ_WUUT01000008.1"/>
</dbReference>
<evidence type="ECO:0000256" key="2">
    <source>
        <dbReference type="ARBA" id="ARBA00022801"/>
    </source>
</evidence>
<comment type="caution">
    <text evidence="6">The sequence shown here is derived from an EMBL/GenBank/DDBJ whole genome shotgun (WGS) entry which is preliminary data.</text>
</comment>
<evidence type="ECO:0000313" key="6">
    <source>
        <dbReference type="EMBL" id="MXR53073.1"/>
    </source>
</evidence>
<organism evidence="6 7">
    <name type="scientific">Halovenus carboxidivorans</name>
    <dbReference type="NCBI Taxonomy" id="2692199"/>
    <lineage>
        <taxon>Archaea</taxon>
        <taxon>Methanobacteriati</taxon>
        <taxon>Methanobacteriota</taxon>
        <taxon>Stenosarchaea group</taxon>
        <taxon>Halobacteria</taxon>
        <taxon>Halobacteriales</taxon>
        <taxon>Haloarculaceae</taxon>
        <taxon>Halovenus</taxon>
    </lineage>
</organism>
<dbReference type="InterPro" id="IPR004843">
    <property type="entry name" value="Calcineurin-like_PHP"/>
</dbReference>
<keyword evidence="1" id="KW-0479">Metal-binding</keyword>
<keyword evidence="2" id="KW-0378">Hydrolase</keyword>
<evidence type="ECO:0000313" key="7">
    <source>
        <dbReference type="Proteomes" id="UP000466535"/>
    </source>
</evidence>
<keyword evidence="3" id="KW-0408">Iron</keyword>
<reference evidence="6 7" key="1">
    <citation type="submission" date="2019-12" db="EMBL/GenBank/DDBJ databases">
        <title>Isolation and characterization of three novel carbon monoxide-oxidizing members of Halobacteria from salione crusts and soils.</title>
        <authorList>
            <person name="Myers M.R."/>
            <person name="King G.M."/>
        </authorList>
    </citation>
    <scope>NUCLEOTIDE SEQUENCE [LARGE SCALE GENOMIC DNA]</scope>
    <source>
        <strain evidence="6 7">WSH3</strain>
    </source>
</reference>
<dbReference type="OrthoDB" id="7513at2157"/>
<proteinExistence type="inferred from homology"/>
<dbReference type="PANTHER" id="PTHR42988:SF2">
    <property type="entry name" value="CYCLIC NUCLEOTIDE PHOSPHODIESTERASE CBUA0032-RELATED"/>
    <property type="match status" value="1"/>
</dbReference>
<dbReference type="EMBL" id="WUUT01000008">
    <property type="protein sequence ID" value="MXR53073.1"/>
    <property type="molecule type" value="Genomic_DNA"/>
</dbReference>
<name>A0A6B0TBQ8_9EURY</name>
<evidence type="ECO:0000256" key="3">
    <source>
        <dbReference type="ARBA" id="ARBA00023004"/>
    </source>
</evidence>
<dbReference type="InterPro" id="IPR050884">
    <property type="entry name" value="CNP_phosphodiesterase-III"/>
</dbReference>
<feature type="domain" description="Calcineurin-like phosphoesterase" evidence="5">
    <location>
        <begin position="38"/>
        <end position="241"/>
    </location>
</feature>
<dbReference type="SUPFAM" id="SSF56300">
    <property type="entry name" value="Metallo-dependent phosphatases"/>
    <property type="match status" value="1"/>
</dbReference>
<dbReference type="GO" id="GO:0016787">
    <property type="term" value="F:hydrolase activity"/>
    <property type="evidence" value="ECO:0007669"/>
    <property type="project" value="UniProtKB-KW"/>
</dbReference>
<dbReference type="InterPro" id="IPR029052">
    <property type="entry name" value="Metallo-depent_PP-like"/>
</dbReference>
<evidence type="ECO:0000256" key="1">
    <source>
        <dbReference type="ARBA" id="ARBA00022723"/>
    </source>
</evidence>